<gene>
    <name evidence="1" type="primary">hpxZ</name>
    <name evidence="1" type="ORF">ACG04R_26365</name>
</gene>
<organism evidence="1 2">
    <name type="scientific">Pelomonas candidula</name>
    <dbReference type="NCBI Taxonomy" id="3299025"/>
    <lineage>
        <taxon>Bacteria</taxon>
        <taxon>Pseudomonadati</taxon>
        <taxon>Pseudomonadota</taxon>
        <taxon>Betaproteobacteria</taxon>
        <taxon>Burkholderiales</taxon>
        <taxon>Sphaerotilaceae</taxon>
        <taxon>Roseateles</taxon>
    </lineage>
</organism>
<evidence type="ECO:0000313" key="1">
    <source>
        <dbReference type="EMBL" id="MFG6490224.1"/>
    </source>
</evidence>
<dbReference type="InterPro" id="IPR024507">
    <property type="entry name" value="AtzH-like"/>
</dbReference>
<proteinExistence type="predicted"/>
<dbReference type="SUPFAM" id="SSF54427">
    <property type="entry name" value="NTF2-like"/>
    <property type="match status" value="1"/>
</dbReference>
<dbReference type="RefSeq" id="WP_394417199.1">
    <property type="nucleotide sequence ID" value="NZ_JBIGIC010000020.1"/>
</dbReference>
<name>A0ABW7HKC4_9BURK</name>
<protein>
    <submittedName>
        <fullName evidence="1">Oxalurate catabolism protein HpxZ</fullName>
    </submittedName>
</protein>
<dbReference type="EMBL" id="JBIGIC010000020">
    <property type="protein sequence ID" value="MFG6490224.1"/>
    <property type="molecule type" value="Genomic_DNA"/>
</dbReference>
<dbReference type="NCBIfam" id="NF033625">
    <property type="entry name" value="HpxZ"/>
    <property type="match status" value="1"/>
</dbReference>
<sequence length="144" mass="16153">MDPASFDHPAVLAEMAAVFEAYEQALMTNDVAALNAFFWQDARVTRYGIADRQWGIAELEAYRANTPAPTFTRRLEHLRLHAFGPDMAVAQVEFVRSDTPLRGFQSQTWLRLPEGWRIVAAHVSMIPFPAGPTIARPETLLPTT</sequence>
<dbReference type="Proteomes" id="UP001606134">
    <property type="component" value="Unassembled WGS sequence"/>
</dbReference>
<dbReference type="Gene3D" id="3.10.450.50">
    <property type="match status" value="1"/>
</dbReference>
<accession>A0ABW7HKC4</accession>
<dbReference type="Pfam" id="PF11533">
    <property type="entry name" value="AtzH-like"/>
    <property type="match status" value="1"/>
</dbReference>
<evidence type="ECO:0000313" key="2">
    <source>
        <dbReference type="Proteomes" id="UP001606134"/>
    </source>
</evidence>
<comment type="caution">
    <text evidence="1">The sequence shown here is derived from an EMBL/GenBank/DDBJ whole genome shotgun (WGS) entry which is preliminary data.</text>
</comment>
<dbReference type="InterPro" id="IPR032710">
    <property type="entry name" value="NTF2-like_dom_sf"/>
</dbReference>
<reference evidence="1 2" key="1">
    <citation type="submission" date="2024-08" db="EMBL/GenBank/DDBJ databases">
        <authorList>
            <person name="Lu H."/>
        </authorList>
    </citation>
    <scope>NUCLEOTIDE SEQUENCE [LARGE SCALE GENOMIC DNA]</scope>
    <source>
        <strain evidence="1 2">BYS78W</strain>
    </source>
</reference>
<keyword evidence="2" id="KW-1185">Reference proteome</keyword>